<accession>A0A6P5Y3P6</accession>
<evidence type="ECO:0000313" key="1">
    <source>
        <dbReference type="Proteomes" id="UP000515121"/>
    </source>
</evidence>
<proteinExistence type="predicted"/>
<keyword evidence="1" id="KW-1185">Reference proteome</keyword>
<dbReference type="Proteomes" id="UP000515121">
    <property type="component" value="Unplaced"/>
</dbReference>
<protein>
    <submittedName>
        <fullName evidence="2">Cleavage and polyadenylation specificity factor subunit 1-like isoform X2</fullName>
    </submittedName>
</protein>
<evidence type="ECO:0000313" key="2">
    <source>
        <dbReference type="RefSeq" id="XP_022735045.1"/>
    </source>
</evidence>
<reference evidence="2" key="1">
    <citation type="submission" date="2025-08" db="UniProtKB">
        <authorList>
            <consortium name="RefSeq"/>
        </authorList>
    </citation>
    <scope>IDENTIFICATION</scope>
    <source>
        <tissue evidence="2">Fruit stalk</tissue>
    </source>
</reference>
<name>A0A6P5Y3P6_DURZI</name>
<dbReference type="RefSeq" id="XP_022735045.1">
    <property type="nucleotide sequence ID" value="XM_022879310.1"/>
</dbReference>
<dbReference type="GeneID" id="111288419"/>
<dbReference type="AlphaFoldDB" id="A0A6P5Y3P6"/>
<sequence length="127" mass="14247">MSYATYKMMHWPNGIEYYASGFVTHCIVDFTSQIPLNQTEHLESEWPSRRGIGTVSNLIVTAANILKIYAVRVQEEGSREAINSTKVKPGGVMDGESSGFLSSLFAVIDCTVMLNSWRFYLQEVVMV</sequence>
<organism evidence="1 2">
    <name type="scientific">Durio zibethinus</name>
    <name type="common">Durian</name>
    <dbReference type="NCBI Taxonomy" id="66656"/>
    <lineage>
        <taxon>Eukaryota</taxon>
        <taxon>Viridiplantae</taxon>
        <taxon>Streptophyta</taxon>
        <taxon>Embryophyta</taxon>
        <taxon>Tracheophyta</taxon>
        <taxon>Spermatophyta</taxon>
        <taxon>Magnoliopsida</taxon>
        <taxon>eudicotyledons</taxon>
        <taxon>Gunneridae</taxon>
        <taxon>Pentapetalae</taxon>
        <taxon>rosids</taxon>
        <taxon>malvids</taxon>
        <taxon>Malvales</taxon>
        <taxon>Malvaceae</taxon>
        <taxon>Helicteroideae</taxon>
        <taxon>Durio</taxon>
    </lineage>
</organism>
<gene>
    <name evidence="2" type="primary">LOC111288419</name>
</gene>